<sequence>MFYPLPPYREKVSNNLSEDDGARRRCPSSSSFPCSCHHSYSSGSAAERWRSPCVVARWLRKAMERAMAIFFTSTIFFRFSRENVPLLHPERERIAEYLCVQGRNSTAQRAARDGGGDGNGNGYDSSRVR</sequence>
<evidence type="ECO:0000313" key="2">
    <source>
        <dbReference type="EMBL" id="KFB43869.1"/>
    </source>
</evidence>
<dbReference type="EnsemblMetazoa" id="ASIC011720-RA">
    <property type="protein sequence ID" value="ASIC011720-PA"/>
    <property type="gene ID" value="ASIC011720"/>
</dbReference>
<evidence type="ECO:0000313" key="3">
    <source>
        <dbReference type="EnsemblMetazoa" id="ASIC011720-PA"/>
    </source>
</evidence>
<keyword evidence="4" id="KW-1185">Reference proteome</keyword>
<reference evidence="2 4" key="1">
    <citation type="journal article" date="2014" name="BMC Genomics">
        <title>Genome sequence of Anopheles sinensis provides insight into genetics basis of mosquito competence for malaria parasites.</title>
        <authorList>
            <person name="Zhou D."/>
            <person name="Zhang D."/>
            <person name="Ding G."/>
            <person name="Shi L."/>
            <person name="Hou Q."/>
            <person name="Ye Y."/>
            <person name="Xu Y."/>
            <person name="Zhou H."/>
            <person name="Xiong C."/>
            <person name="Li S."/>
            <person name="Yu J."/>
            <person name="Hong S."/>
            <person name="Yu X."/>
            <person name="Zou P."/>
            <person name="Chen C."/>
            <person name="Chang X."/>
            <person name="Wang W."/>
            <person name="Lv Y."/>
            <person name="Sun Y."/>
            <person name="Ma L."/>
            <person name="Shen B."/>
            <person name="Zhu C."/>
        </authorList>
    </citation>
    <scope>NUCLEOTIDE SEQUENCE [LARGE SCALE GENOMIC DNA]</scope>
</reference>
<gene>
    <name evidence="2" type="ORF">ZHAS_00011720</name>
</gene>
<feature type="region of interest" description="Disordered" evidence="1">
    <location>
        <begin position="107"/>
        <end position="129"/>
    </location>
</feature>
<protein>
    <submittedName>
        <fullName evidence="2 3">Uncharacterized protein</fullName>
    </submittedName>
</protein>
<proteinExistence type="predicted"/>
<feature type="region of interest" description="Disordered" evidence="1">
    <location>
        <begin position="13"/>
        <end position="43"/>
    </location>
</feature>
<name>A0A084W0X5_ANOSI</name>
<evidence type="ECO:0000256" key="1">
    <source>
        <dbReference type="SAM" id="MobiDB-lite"/>
    </source>
</evidence>
<accession>A0A084W0X5</accession>
<dbReference type="AlphaFoldDB" id="A0A084W0X5"/>
<evidence type="ECO:0000313" key="4">
    <source>
        <dbReference type="Proteomes" id="UP000030765"/>
    </source>
</evidence>
<dbReference type="Proteomes" id="UP000030765">
    <property type="component" value="Unassembled WGS sequence"/>
</dbReference>
<reference evidence="3" key="2">
    <citation type="submission" date="2020-05" db="UniProtKB">
        <authorList>
            <consortium name="EnsemblMetazoa"/>
        </authorList>
    </citation>
    <scope>IDENTIFICATION</scope>
</reference>
<feature type="compositionally biased region" description="Low complexity" evidence="1">
    <location>
        <begin position="27"/>
        <end position="42"/>
    </location>
</feature>
<dbReference type="EMBL" id="KE525263">
    <property type="protein sequence ID" value="KFB43869.1"/>
    <property type="molecule type" value="Genomic_DNA"/>
</dbReference>
<dbReference type="VEuPathDB" id="VectorBase:ASIC011720"/>
<dbReference type="EMBL" id="ATLV01019163">
    <property type="status" value="NOT_ANNOTATED_CDS"/>
    <property type="molecule type" value="Genomic_DNA"/>
</dbReference>
<organism evidence="2">
    <name type="scientific">Anopheles sinensis</name>
    <name type="common">Mosquito</name>
    <dbReference type="NCBI Taxonomy" id="74873"/>
    <lineage>
        <taxon>Eukaryota</taxon>
        <taxon>Metazoa</taxon>
        <taxon>Ecdysozoa</taxon>
        <taxon>Arthropoda</taxon>
        <taxon>Hexapoda</taxon>
        <taxon>Insecta</taxon>
        <taxon>Pterygota</taxon>
        <taxon>Neoptera</taxon>
        <taxon>Endopterygota</taxon>
        <taxon>Diptera</taxon>
        <taxon>Nematocera</taxon>
        <taxon>Culicoidea</taxon>
        <taxon>Culicidae</taxon>
        <taxon>Anophelinae</taxon>
        <taxon>Anopheles</taxon>
    </lineage>
</organism>